<dbReference type="InterPro" id="IPR029063">
    <property type="entry name" value="SAM-dependent_MTases_sf"/>
</dbReference>
<gene>
    <name evidence="1" type="ordered locus">HH_0083</name>
</gene>
<dbReference type="EMBL" id="AE017125">
    <property type="protein sequence ID" value="AAP76680.1"/>
    <property type="molecule type" value="Genomic_DNA"/>
</dbReference>
<dbReference type="AlphaFoldDB" id="Q7VK09"/>
<dbReference type="eggNOG" id="COG2227">
    <property type="taxonomic scope" value="Bacteria"/>
</dbReference>
<dbReference type="OrthoDB" id="7342932at2"/>
<evidence type="ECO:0008006" key="3">
    <source>
        <dbReference type="Google" id="ProtNLM"/>
    </source>
</evidence>
<dbReference type="RefSeq" id="WP_011114926.1">
    <property type="nucleotide sequence ID" value="NC_004917.1"/>
</dbReference>
<reference evidence="1 2" key="1">
    <citation type="journal article" date="2003" name="Proc. Natl. Acad. Sci. U.S.A.">
        <title>The complete genome sequence of the carcinogenic bacterium Helicobacter hepaticus.</title>
        <authorList>
            <person name="Suerbaum S."/>
            <person name="Josenhans C."/>
            <person name="Sterzenbach T."/>
            <person name="Drescher B."/>
            <person name="Brandt P."/>
            <person name="Bell M."/>
            <person name="Droege M."/>
            <person name="Fartmann B."/>
            <person name="Fischer H.-P."/>
            <person name="Ge Z."/>
            <person name="Hoerster A."/>
            <person name="Holland R."/>
            <person name="Klein K."/>
            <person name="Koenig J."/>
            <person name="Macko L."/>
            <person name="Mendz G.L."/>
            <person name="Nyakatura G."/>
            <person name="Schauer D.B."/>
            <person name="Shen Z."/>
            <person name="Weber J."/>
            <person name="Frosch M."/>
            <person name="Fox J.G."/>
        </authorList>
    </citation>
    <scope>NUCLEOTIDE SEQUENCE [LARGE SCALE GENOMIC DNA]</scope>
    <source>
        <strain evidence="2">ATCC 51449 / 3B1</strain>
    </source>
</reference>
<protein>
    <recommendedName>
        <fullName evidence="3">Methyltransferase type 12 domain-containing protein</fullName>
    </recommendedName>
</protein>
<dbReference type="Pfam" id="PF13489">
    <property type="entry name" value="Methyltransf_23"/>
    <property type="match status" value="1"/>
</dbReference>
<sequence>MKKEQQRLENIAQDYDNPLQAKEVTNLEIFYGFEIFKRFYRGGDVLEMGPAEGVMTKYLVDYVENLEVLEGSSHFAKNLKEKFPHLNVHNALFEEFKPSKKYDCIIMGHVLEHVESPKQILELAKKWLKPNENNSGGGGIILSLVPNSHSIHRQAAVKMGLLKSEDSMSEADIFHGHRRIYDLQSLQKEFDRAGLKVIDSGGYWLKPLSNAQIQAHWDSQMILAFMELGEAYPQIAGDIYVVAQ</sequence>
<dbReference type="HOGENOM" id="CLU_100577_0_0_7"/>
<name>Q7VK09_HELHP</name>
<evidence type="ECO:0000313" key="1">
    <source>
        <dbReference type="EMBL" id="AAP76680.1"/>
    </source>
</evidence>
<organism evidence="1 2">
    <name type="scientific">Helicobacter hepaticus (strain ATCC 51449 / 3B1)</name>
    <dbReference type="NCBI Taxonomy" id="235279"/>
    <lineage>
        <taxon>Bacteria</taxon>
        <taxon>Pseudomonadati</taxon>
        <taxon>Campylobacterota</taxon>
        <taxon>Epsilonproteobacteria</taxon>
        <taxon>Campylobacterales</taxon>
        <taxon>Helicobacteraceae</taxon>
        <taxon>Helicobacter</taxon>
    </lineage>
</organism>
<dbReference type="PANTHER" id="PTHR43861">
    <property type="entry name" value="TRANS-ACONITATE 2-METHYLTRANSFERASE-RELATED"/>
    <property type="match status" value="1"/>
</dbReference>
<dbReference type="Gene3D" id="3.40.50.150">
    <property type="entry name" value="Vaccinia Virus protein VP39"/>
    <property type="match status" value="1"/>
</dbReference>
<proteinExistence type="predicted"/>
<accession>Q7VK09</accession>
<dbReference type="KEGG" id="hhe:HH_0083"/>
<dbReference type="CDD" id="cd02440">
    <property type="entry name" value="AdoMet_MTases"/>
    <property type="match status" value="1"/>
</dbReference>
<dbReference type="PANTHER" id="PTHR43861:SF6">
    <property type="entry name" value="METHYLTRANSFERASE TYPE 11"/>
    <property type="match status" value="1"/>
</dbReference>
<dbReference type="SUPFAM" id="SSF53335">
    <property type="entry name" value="S-adenosyl-L-methionine-dependent methyltransferases"/>
    <property type="match status" value="1"/>
</dbReference>
<keyword evidence="2" id="KW-1185">Reference proteome</keyword>
<evidence type="ECO:0000313" key="2">
    <source>
        <dbReference type="Proteomes" id="UP000002495"/>
    </source>
</evidence>
<dbReference type="STRING" id="235279.HH_0083"/>
<dbReference type="Proteomes" id="UP000002495">
    <property type="component" value="Chromosome"/>
</dbReference>